<evidence type="ECO:0000256" key="1">
    <source>
        <dbReference type="ARBA" id="ARBA00006745"/>
    </source>
</evidence>
<dbReference type="GO" id="GO:0016810">
    <property type="term" value="F:hydrolase activity, acting on carbon-nitrogen (but not peptide) bonds"/>
    <property type="evidence" value="ECO:0007669"/>
    <property type="project" value="InterPro"/>
</dbReference>
<dbReference type="Proteomes" id="UP000321746">
    <property type="component" value="Unassembled WGS sequence"/>
</dbReference>
<organism evidence="5 6">
    <name type="scientific">Acetobacter oeni</name>
    <dbReference type="NCBI Taxonomy" id="304077"/>
    <lineage>
        <taxon>Bacteria</taxon>
        <taxon>Pseudomonadati</taxon>
        <taxon>Pseudomonadota</taxon>
        <taxon>Alphaproteobacteria</taxon>
        <taxon>Acetobacterales</taxon>
        <taxon>Acetobacteraceae</taxon>
        <taxon>Acetobacter</taxon>
    </lineage>
</organism>
<dbReference type="InterPro" id="IPR006680">
    <property type="entry name" value="Amidohydro-rel"/>
</dbReference>
<keyword evidence="2" id="KW-0378">Hydrolase</keyword>
<dbReference type="SUPFAM" id="SSF51556">
    <property type="entry name" value="Metallo-dependent hydrolases"/>
    <property type="match status" value="1"/>
</dbReference>
<keyword evidence="3" id="KW-0732">Signal</keyword>
<evidence type="ECO:0000259" key="4">
    <source>
        <dbReference type="Pfam" id="PF01979"/>
    </source>
</evidence>
<evidence type="ECO:0000256" key="2">
    <source>
        <dbReference type="ARBA" id="ARBA00022801"/>
    </source>
</evidence>
<dbReference type="AlphaFoldDB" id="A0A511XMF6"/>
<name>A0A511XMF6_9PROT</name>
<proteinExistence type="inferred from homology"/>
<dbReference type="InterPro" id="IPR032466">
    <property type="entry name" value="Metal_Hydrolase"/>
</dbReference>
<comment type="similarity">
    <text evidence="1">Belongs to the metallo-dependent hydrolases superfamily. ATZ/TRZ family.</text>
</comment>
<dbReference type="InterPro" id="IPR050287">
    <property type="entry name" value="MTA/SAH_deaminase"/>
</dbReference>
<evidence type="ECO:0000256" key="3">
    <source>
        <dbReference type="SAM" id="SignalP"/>
    </source>
</evidence>
<dbReference type="Pfam" id="PF01979">
    <property type="entry name" value="Amidohydro_1"/>
    <property type="match status" value="1"/>
</dbReference>
<dbReference type="RefSeq" id="WP_146890039.1">
    <property type="nucleotide sequence ID" value="NZ_BJYG01000034.1"/>
</dbReference>
<gene>
    <name evidence="5" type="ORF">AOE01nite_23540</name>
</gene>
<dbReference type="InterPro" id="IPR011059">
    <property type="entry name" value="Metal-dep_hydrolase_composite"/>
</dbReference>
<feature type="signal peptide" evidence="3">
    <location>
        <begin position="1"/>
        <end position="25"/>
    </location>
</feature>
<dbReference type="OrthoDB" id="9796020at2"/>
<evidence type="ECO:0000313" key="6">
    <source>
        <dbReference type="Proteomes" id="UP000321746"/>
    </source>
</evidence>
<sequence length="473" mass="51647">MSRVSRIGPALTAFALTLAVTRAHAAPEPKLLVQNATIFSMAPDQPAPFHGWFTVSTDGTLERLRPGDPPPGLKARTIFDAHNHWIMPGFISAHSHLWQAAWRGLAADQTLTGWLTALYGETASRAQPEDFYWFTLSGALDHLLHGVTTAYNFNRGAPPLDADGTEAIDRASFRGEADSGIRFVHGIDATDGEPGTPADALRHVGGFLKWSRTQSGRDRMLSVMLNGVAAFRPTIEDARTEALVMKTYHLGNQSHYLEPPDKIEEEQKKFPWFIQTGLLGPDLIFGHFIHTTPDIIARTAQAHAAMAWNPLSNGRLASGVPDIPAYLRAGIRVGMGVDGEASADLVDPFENMRAGLYAIRDKYQNAAIMSPADVVHLHTAGSAGVLGETTRLGTLEPGKYADFLVIDPTYFGHVFDPYATLVFVASEQDLERVYIGGEQMTDHGHLLRQDLQHVQAETDRRVAAALQKPVPAK</sequence>
<accession>A0A511XMF6</accession>
<comment type="caution">
    <text evidence="5">The sequence shown here is derived from an EMBL/GenBank/DDBJ whole genome shotgun (WGS) entry which is preliminary data.</text>
</comment>
<dbReference type="SUPFAM" id="SSF51338">
    <property type="entry name" value="Composite domain of metallo-dependent hydrolases"/>
    <property type="match status" value="1"/>
</dbReference>
<reference evidence="5 6" key="1">
    <citation type="submission" date="2019-07" db="EMBL/GenBank/DDBJ databases">
        <title>Whole genome shotgun sequence of Acetobacter oeni NBRC 105207.</title>
        <authorList>
            <person name="Hosoyama A."/>
            <person name="Uohara A."/>
            <person name="Ohji S."/>
            <person name="Ichikawa N."/>
        </authorList>
    </citation>
    <scope>NUCLEOTIDE SEQUENCE [LARGE SCALE GENOMIC DNA]</scope>
    <source>
        <strain evidence="5 6">NBRC 105207</strain>
    </source>
</reference>
<evidence type="ECO:0000313" key="5">
    <source>
        <dbReference type="EMBL" id="GEN64130.1"/>
    </source>
</evidence>
<dbReference type="Gene3D" id="2.30.40.10">
    <property type="entry name" value="Urease, subunit C, domain 1"/>
    <property type="match status" value="1"/>
</dbReference>
<keyword evidence="6" id="KW-1185">Reference proteome</keyword>
<protein>
    <submittedName>
        <fullName evidence="5">8-oxoguanine deaminase</fullName>
    </submittedName>
</protein>
<feature type="chain" id="PRO_5021943549" evidence="3">
    <location>
        <begin position="26"/>
        <end position="473"/>
    </location>
</feature>
<dbReference type="PANTHER" id="PTHR43794">
    <property type="entry name" value="AMINOHYDROLASE SSNA-RELATED"/>
    <property type="match status" value="1"/>
</dbReference>
<dbReference type="Gene3D" id="3.20.20.140">
    <property type="entry name" value="Metal-dependent hydrolases"/>
    <property type="match status" value="1"/>
</dbReference>
<dbReference type="EMBL" id="BJYG01000034">
    <property type="protein sequence ID" value="GEN64130.1"/>
    <property type="molecule type" value="Genomic_DNA"/>
</dbReference>
<feature type="domain" description="Amidohydrolase-related" evidence="4">
    <location>
        <begin position="85"/>
        <end position="439"/>
    </location>
</feature>
<dbReference type="PANTHER" id="PTHR43794:SF11">
    <property type="entry name" value="AMIDOHYDROLASE-RELATED DOMAIN-CONTAINING PROTEIN"/>
    <property type="match status" value="1"/>
</dbReference>